<organism evidence="1 2">
    <name type="scientific">Rhodamnia argentea</name>
    <dbReference type="NCBI Taxonomy" id="178133"/>
    <lineage>
        <taxon>Eukaryota</taxon>
        <taxon>Viridiplantae</taxon>
        <taxon>Streptophyta</taxon>
        <taxon>Embryophyta</taxon>
        <taxon>Tracheophyta</taxon>
        <taxon>Spermatophyta</taxon>
        <taxon>Magnoliopsida</taxon>
        <taxon>eudicotyledons</taxon>
        <taxon>Gunneridae</taxon>
        <taxon>Pentapetalae</taxon>
        <taxon>rosids</taxon>
        <taxon>malvids</taxon>
        <taxon>Myrtales</taxon>
        <taxon>Myrtaceae</taxon>
        <taxon>Myrtoideae</taxon>
        <taxon>Myrteae</taxon>
        <taxon>Australasian group</taxon>
        <taxon>Rhodamnia</taxon>
    </lineage>
</organism>
<dbReference type="Pfam" id="PF05056">
    <property type="entry name" value="DUF674"/>
    <property type="match status" value="2"/>
</dbReference>
<protein>
    <submittedName>
        <fullName evidence="2">Uncharacterized protein LOC115756748</fullName>
    </submittedName>
</protein>
<accession>A0A8B8QZ56</accession>
<evidence type="ECO:0000313" key="1">
    <source>
        <dbReference type="Proteomes" id="UP000827889"/>
    </source>
</evidence>
<sequence>MRYSHIDLHTVTQRMTTAKVSLKLLVDKRNRTVVFAEAGKDFVDFLLHILALPVGQVIHLLTKSGKTGMVGSLANLYGSVEKLNDVFIKYSKKEILLKPKAPDFLAEIPNLLPGTSSSDSTPGTYYRCSSRLSMNCLSYAAEDRSAMCPQCRNPMNQPFTLVKSPYGNRTYYGCSYRVHANCSNYLAKEGSAICPQCSYSMGQPVTLVKPAAELDAKAGFVLGEVMYMVTDDLEVKPMSTISSITLLKKFNAEEIEHLEEKVVSLGMDEGIKLLRSSLHSQKVLTDVFLGMKRERS</sequence>
<dbReference type="RefSeq" id="XP_030552504.2">
    <property type="nucleotide sequence ID" value="XM_030696644.2"/>
</dbReference>
<name>A0A8B8QZ56_9MYRT</name>
<dbReference type="Proteomes" id="UP000827889">
    <property type="component" value="Chromosome 8"/>
</dbReference>
<reference evidence="2" key="1">
    <citation type="submission" date="2025-08" db="UniProtKB">
        <authorList>
            <consortium name="RefSeq"/>
        </authorList>
    </citation>
    <scope>IDENTIFICATION</scope>
    <source>
        <tissue evidence="2">Leaf</tissue>
    </source>
</reference>
<dbReference type="KEGG" id="rarg:115756748"/>
<dbReference type="GeneID" id="115756748"/>
<dbReference type="PANTHER" id="PTHR33103">
    <property type="entry name" value="OS01G0153900 PROTEIN"/>
    <property type="match status" value="1"/>
</dbReference>
<gene>
    <name evidence="2" type="primary">LOC115756748</name>
</gene>
<dbReference type="PANTHER" id="PTHR33103:SF19">
    <property type="entry name" value="OS09G0544700 PROTEIN"/>
    <property type="match status" value="1"/>
</dbReference>
<evidence type="ECO:0000313" key="2">
    <source>
        <dbReference type="RefSeq" id="XP_030552504.2"/>
    </source>
</evidence>
<proteinExistence type="predicted"/>
<dbReference type="AlphaFoldDB" id="A0A8B8QZ56"/>
<keyword evidence="1" id="KW-1185">Reference proteome</keyword>
<dbReference type="InterPro" id="IPR007750">
    <property type="entry name" value="DUF674"/>
</dbReference>